<dbReference type="InterPro" id="IPR012349">
    <property type="entry name" value="Split_barrel_FMN-bd"/>
</dbReference>
<dbReference type="KEGG" id="nod:FOH10_21740"/>
<dbReference type="Pfam" id="PF01243">
    <property type="entry name" value="PNPOx_N"/>
    <property type="match status" value="1"/>
</dbReference>
<dbReference type="PANTHER" id="PTHR35176">
    <property type="entry name" value="HEME OXYGENASE HI_0854-RELATED"/>
    <property type="match status" value="1"/>
</dbReference>
<reference evidence="4 5" key="1">
    <citation type="submission" date="2018-06" db="EMBL/GenBank/DDBJ databases">
        <authorList>
            <consortium name="Pathogen Informatics"/>
            <person name="Doyle S."/>
        </authorList>
    </citation>
    <scope>NUCLEOTIDE SEQUENCE [LARGE SCALE GENOMIC DNA]</scope>
    <source>
        <strain evidence="4 5">NCTC1934</strain>
    </source>
</reference>
<protein>
    <submittedName>
        <fullName evidence="3">PPOX class F420-dependent oxidoreductase</fullName>
    </submittedName>
    <submittedName>
        <fullName evidence="4">Predicted flavin-nucleotide-binding protein</fullName>
    </submittedName>
</protein>
<organism evidence="4 5">
    <name type="scientific">Nocardia otitidiscaviarum</name>
    <dbReference type="NCBI Taxonomy" id="1823"/>
    <lineage>
        <taxon>Bacteria</taxon>
        <taxon>Bacillati</taxon>
        <taxon>Actinomycetota</taxon>
        <taxon>Actinomycetes</taxon>
        <taxon>Mycobacteriales</taxon>
        <taxon>Nocardiaceae</taxon>
        <taxon>Nocardia</taxon>
    </lineage>
</organism>
<dbReference type="NCBIfam" id="TIGR03618">
    <property type="entry name" value="Rv1155_F420"/>
    <property type="match status" value="1"/>
</dbReference>
<name>A0A378YRB6_9NOCA</name>
<dbReference type="SUPFAM" id="SSF50475">
    <property type="entry name" value="FMN-binding split barrel"/>
    <property type="match status" value="1"/>
</dbReference>
<sequence length="166" mass="18625">MGVNQRAAIVMTDQEITDFLERSRIATLATLGPTGTPHLTAMWYGLIDGHLWFETKAKSQKAVNLRRDPRVTVLVEAGDTYDQLRGVSIEGRAEIVDDPEALFRVGVSVWERYTGPYSEDMKPFVEQMLNKRVAVRVVPERVRSWDHRKLGMPAMPLGGSTAKALD</sequence>
<dbReference type="InterPro" id="IPR011576">
    <property type="entry name" value="Pyridox_Oxase_N"/>
</dbReference>
<evidence type="ECO:0000313" key="4">
    <source>
        <dbReference type="EMBL" id="SUA79021.1"/>
    </source>
</evidence>
<dbReference type="GO" id="GO:0016627">
    <property type="term" value="F:oxidoreductase activity, acting on the CH-CH group of donors"/>
    <property type="evidence" value="ECO:0007669"/>
    <property type="project" value="TreeGrafter"/>
</dbReference>
<dbReference type="PANTHER" id="PTHR35176:SF6">
    <property type="entry name" value="HEME OXYGENASE HI_0854-RELATED"/>
    <property type="match status" value="1"/>
</dbReference>
<dbReference type="GO" id="GO:0070967">
    <property type="term" value="F:coenzyme F420 binding"/>
    <property type="evidence" value="ECO:0007669"/>
    <property type="project" value="TreeGrafter"/>
</dbReference>
<dbReference type="GeneID" id="80334983"/>
<dbReference type="AlphaFoldDB" id="A0A378YRB6"/>
<accession>A0A378YRB6</accession>
<dbReference type="EMBL" id="CP041695">
    <property type="protein sequence ID" value="QDP80944.1"/>
    <property type="molecule type" value="Genomic_DNA"/>
</dbReference>
<keyword evidence="5" id="KW-1185">Reference proteome</keyword>
<dbReference type="Gene3D" id="2.30.110.10">
    <property type="entry name" value="Electron Transport, Fmn-binding Protein, Chain A"/>
    <property type="match status" value="1"/>
</dbReference>
<evidence type="ECO:0000256" key="1">
    <source>
        <dbReference type="ARBA" id="ARBA00023002"/>
    </source>
</evidence>
<evidence type="ECO:0000259" key="2">
    <source>
        <dbReference type="Pfam" id="PF01243"/>
    </source>
</evidence>
<dbReference type="STRING" id="1406858.GCA_000710895_03407"/>
<dbReference type="RefSeq" id="WP_039816176.1">
    <property type="nucleotide sequence ID" value="NZ_CP041695.1"/>
</dbReference>
<evidence type="ECO:0000313" key="6">
    <source>
        <dbReference type="Proteomes" id="UP000317039"/>
    </source>
</evidence>
<keyword evidence="1" id="KW-0560">Oxidoreductase</keyword>
<gene>
    <name evidence="3" type="ORF">FOH10_21740</name>
    <name evidence="4" type="ORF">NCTC1934_03596</name>
</gene>
<reference evidence="3 6" key="2">
    <citation type="submission" date="2019-07" db="EMBL/GenBank/DDBJ databases">
        <title>Complete Genome Sequence and Methylome Analysis of Nocardia otitidis-caviarum NEB252.</title>
        <authorList>
            <person name="Fomenkov A."/>
            <person name="Anton B.P."/>
            <person name="Vincze T."/>
            <person name="Roberts R.J."/>
        </authorList>
    </citation>
    <scope>NUCLEOTIDE SEQUENCE [LARGE SCALE GENOMIC DNA]</scope>
    <source>
        <strain evidence="3 6">NEB252</strain>
    </source>
</reference>
<evidence type="ECO:0000313" key="3">
    <source>
        <dbReference type="EMBL" id="QDP80944.1"/>
    </source>
</evidence>
<dbReference type="InterPro" id="IPR019920">
    <property type="entry name" value="F420-binding_dom_put"/>
</dbReference>
<dbReference type="OrthoDB" id="158738at2"/>
<feature type="domain" description="Pyridoxamine 5'-phosphate oxidase N-terminal" evidence="2">
    <location>
        <begin position="13"/>
        <end position="145"/>
    </location>
</feature>
<dbReference type="InterPro" id="IPR052019">
    <property type="entry name" value="F420H2_bilvrd_red/Heme_oxyg"/>
</dbReference>
<evidence type="ECO:0000313" key="5">
    <source>
        <dbReference type="Proteomes" id="UP000255467"/>
    </source>
</evidence>
<dbReference type="Proteomes" id="UP000317039">
    <property type="component" value="Chromosome"/>
</dbReference>
<dbReference type="EMBL" id="UGRY01000002">
    <property type="protein sequence ID" value="SUA79021.1"/>
    <property type="molecule type" value="Genomic_DNA"/>
</dbReference>
<proteinExistence type="predicted"/>
<dbReference type="GO" id="GO:0005829">
    <property type="term" value="C:cytosol"/>
    <property type="evidence" value="ECO:0007669"/>
    <property type="project" value="TreeGrafter"/>
</dbReference>
<dbReference type="Proteomes" id="UP000255467">
    <property type="component" value="Unassembled WGS sequence"/>
</dbReference>